<keyword evidence="8" id="KW-1185">Reference proteome</keyword>
<sequence length="367" mass="43323">MPFLGQDWRSPGWRWIKTEDGWKRCESFSPELEDENSQLNNNISHAVILTDDEEEEIYRTEDCEFAAKKRKKEHFWNNTKSQCKTGLLLYVFFLFKRHGYCTLGEAFNRLDFSSAIQDIRRFNYVVKLLQLIAKSQLTSLSGAAQKNYFNILDKIVRKVLEDQHNPRLIKDLLQDLSSTLCILIRGVGKSVLVGNINIWICRLETILTWQQQLKNLQMNKQVNNGLTLSDLPLHMLNNILYRFSDGWDIIMLGQVTPTLYMLSEDRQLWKKLCQYHFAEKQFCRHLILSEKGHIDWKLMYFALQKCYPIKEQYGDTLQFCRHCSILFWKDYHLALLLKDTGHPCTANDPDTCFMPVSPQHFIDLFKF</sequence>
<evidence type="ECO:0000256" key="4">
    <source>
        <dbReference type="ARBA" id="ARBA00023242"/>
    </source>
</evidence>
<name>A0A8C0H771_CHEAB</name>
<dbReference type="InterPro" id="IPR036047">
    <property type="entry name" value="F-box-like_dom_sf"/>
</dbReference>
<organism evidence="7 8">
    <name type="scientific">Chelonoidis abingdonii</name>
    <name type="common">Abingdon island giant tortoise</name>
    <name type="synonym">Testudo abingdonii</name>
    <dbReference type="NCBI Taxonomy" id="106734"/>
    <lineage>
        <taxon>Eukaryota</taxon>
        <taxon>Metazoa</taxon>
        <taxon>Chordata</taxon>
        <taxon>Craniata</taxon>
        <taxon>Vertebrata</taxon>
        <taxon>Euteleostomi</taxon>
        <taxon>Archelosauria</taxon>
        <taxon>Testudinata</taxon>
        <taxon>Testudines</taxon>
        <taxon>Cryptodira</taxon>
        <taxon>Durocryptodira</taxon>
        <taxon>Testudinoidea</taxon>
        <taxon>Testudinidae</taxon>
        <taxon>Chelonoidis</taxon>
    </lineage>
</organism>
<comment type="pathway">
    <text evidence="2">Protein modification; protein ubiquitination.</text>
</comment>
<dbReference type="Ensembl" id="ENSCABT00000019565.1">
    <property type="protein sequence ID" value="ENSCABP00000017844.1"/>
    <property type="gene ID" value="ENSCABG00000013258.1"/>
</dbReference>
<comment type="subcellular location">
    <subcellularLocation>
        <location evidence="1">Nucleus</location>
    </subcellularLocation>
</comment>
<dbReference type="GO" id="GO:0005737">
    <property type="term" value="C:cytoplasm"/>
    <property type="evidence" value="ECO:0007669"/>
    <property type="project" value="TreeGrafter"/>
</dbReference>
<keyword evidence="3" id="KW-0833">Ubl conjugation pathway</keyword>
<dbReference type="AlphaFoldDB" id="A0A8C0H771"/>
<evidence type="ECO:0000256" key="1">
    <source>
        <dbReference type="ARBA" id="ARBA00004123"/>
    </source>
</evidence>
<gene>
    <name evidence="7" type="primary">FBXO25</name>
</gene>
<dbReference type="CDD" id="cd22099">
    <property type="entry name" value="F-box_FBXO25"/>
    <property type="match status" value="1"/>
</dbReference>
<dbReference type="GO" id="GO:0005634">
    <property type="term" value="C:nucleus"/>
    <property type="evidence" value="ECO:0007669"/>
    <property type="project" value="UniProtKB-SubCell"/>
</dbReference>
<dbReference type="GO" id="GO:0019005">
    <property type="term" value="C:SCF ubiquitin ligase complex"/>
    <property type="evidence" value="ECO:0007669"/>
    <property type="project" value="TreeGrafter"/>
</dbReference>
<dbReference type="PANTHER" id="PTHR13123">
    <property type="entry name" value="LD30288P"/>
    <property type="match status" value="1"/>
</dbReference>
<accession>A0A8C0H771</accession>
<comment type="function">
    <text evidence="5">Substrate-recognition component of the SCF (SKP1-CUL1-F-box protein)-type E3 ubiquitin ligase complex. May play a role in accumulation of expanded polyglutamine (polyQ) protein huntingtin (HTT).</text>
</comment>
<protein>
    <recommendedName>
        <fullName evidence="6">F-box only protein 25</fullName>
    </recommendedName>
</protein>
<dbReference type="InterPro" id="IPR040394">
    <property type="entry name" value="FBX25/32"/>
</dbReference>
<dbReference type="Proteomes" id="UP000694404">
    <property type="component" value="Unplaced"/>
</dbReference>
<reference evidence="7" key="1">
    <citation type="submission" date="2025-08" db="UniProtKB">
        <authorList>
            <consortium name="Ensembl"/>
        </authorList>
    </citation>
    <scope>IDENTIFICATION</scope>
</reference>
<proteinExistence type="predicted"/>
<evidence type="ECO:0000256" key="5">
    <source>
        <dbReference type="ARBA" id="ARBA00037710"/>
    </source>
</evidence>
<dbReference type="UniPathway" id="UPA00143"/>
<evidence type="ECO:0000313" key="7">
    <source>
        <dbReference type="Ensembl" id="ENSCABP00000017844.1"/>
    </source>
</evidence>
<evidence type="ECO:0000256" key="2">
    <source>
        <dbReference type="ARBA" id="ARBA00004906"/>
    </source>
</evidence>
<keyword evidence="4" id="KW-0539">Nucleus</keyword>
<dbReference type="PANTHER" id="PTHR13123:SF8">
    <property type="entry name" value="F-BOX ONLY PROTEIN 25"/>
    <property type="match status" value="1"/>
</dbReference>
<dbReference type="SUPFAM" id="SSF81383">
    <property type="entry name" value="F-box domain"/>
    <property type="match status" value="1"/>
</dbReference>
<evidence type="ECO:0000313" key="8">
    <source>
        <dbReference type="Proteomes" id="UP000694404"/>
    </source>
</evidence>
<evidence type="ECO:0000256" key="3">
    <source>
        <dbReference type="ARBA" id="ARBA00022786"/>
    </source>
</evidence>
<evidence type="ECO:0000256" key="6">
    <source>
        <dbReference type="ARBA" id="ARBA00040054"/>
    </source>
</evidence>
<dbReference type="GeneTree" id="ENSGT00390000004915"/>
<dbReference type="Gene3D" id="1.20.1280.50">
    <property type="match status" value="1"/>
</dbReference>
<reference evidence="7" key="2">
    <citation type="submission" date="2025-09" db="UniProtKB">
        <authorList>
            <consortium name="Ensembl"/>
        </authorList>
    </citation>
    <scope>IDENTIFICATION</scope>
</reference>
<dbReference type="GO" id="GO:0016567">
    <property type="term" value="P:protein ubiquitination"/>
    <property type="evidence" value="ECO:0007669"/>
    <property type="project" value="UniProtKB-UniPathway"/>
</dbReference>